<feature type="compositionally biased region" description="Polar residues" evidence="4">
    <location>
        <begin position="178"/>
        <end position="192"/>
    </location>
</feature>
<evidence type="ECO:0000256" key="5">
    <source>
        <dbReference type="SAM" id="Phobius"/>
    </source>
</evidence>
<keyword evidence="6" id="KW-0732">Signal</keyword>
<reference evidence="7" key="1">
    <citation type="submission" date="2025-08" db="UniProtKB">
        <authorList>
            <consortium name="Ensembl"/>
        </authorList>
    </citation>
    <scope>IDENTIFICATION</scope>
</reference>
<feature type="transmembrane region" description="Helical" evidence="5">
    <location>
        <begin position="22"/>
        <end position="41"/>
    </location>
</feature>
<dbReference type="GO" id="GO:0048011">
    <property type="term" value="P:neurotrophin TRK receptor signaling pathway"/>
    <property type="evidence" value="ECO:0007669"/>
    <property type="project" value="TreeGrafter"/>
</dbReference>
<dbReference type="GO" id="GO:0016192">
    <property type="term" value="P:vesicle-mediated transport"/>
    <property type="evidence" value="ECO:0007669"/>
    <property type="project" value="InterPro"/>
</dbReference>
<dbReference type="PANTHER" id="PTHR14543:SF1">
    <property type="entry name" value="PROTRUDIN"/>
    <property type="match status" value="1"/>
</dbReference>
<keyword evidence="3 5" id="KW-0472">Membrane</keyword>
<dbReference type="Gene3D" id="3.30.40.10">
    <property type="entry name" value="Zinc/RING finger domain, C3HC4 (zinc finger)"/>
    <property type="match status" value="1"/>
</dbReference>
<keyword evidence="5" id="KW-0812">Transmembrane</keyword>
<feature type="transmembrane region" description="Helical" evidence="5">
    <location>
        <begin position="121"/>
        <end position="146"/>
    </location>
</feature>
<sequence>MPVCSLLVCVFLNFFFCTVNEGGWFTVGVVALCVPAALGYLQDRCGGRASEAELQKRRYHTVHRRDLQTIHLTKQEAMLEVKDLLKRLDDLLSSACTSAEAIYKCELTFVMFPSRFYGGMLTLACLLYVAPVGWVLAGLNSAIFLWNRDFCRVLLDLRKLSHVGPTQASEVACDEQEQSNLLDRTPTPTSLEDLSPGSVEEAEEAEPDDEFKDAIEEDDDGPLGAPEYDTISENGLVSRNEPIRSKVSKLTEKLRKRYPTTSTGQPLQRCLFVLQRNCSNCGNSFCSRCCSFKVLRSCMGATAPEAQRETVFVCAACNSALIKLQ</sequence>
<protein>
    <submittedName>
        <fullName evidence="7">Uncharacterized protein</fullName>
    </submittedName>
</protein>
<feature type="chain" id="PRO_5018728360" evidence="6">
    <location>
        <begin position="22"/>
        <end position="325"/>
    </location>
</feature>
<feature type="region of interest" description="Disordered" evidence="4">
    <location>
        <begin position="168"/>
        <end position="226"/>
    </location>
</feature>
<keyword evidence="5" id="KW-1133">Transmembrane helix</keyword>
<dbReference type="CDD" id="cd15723">
    <property type="entry name" value="FYVE_protrudin"/>
    <property type="match status" value="1"/>
</dbReference>
<dbReference type="Proteomes" id="UP000261620">
    <property type="component" value="Unplaced"/>
</dbReference>
<dbReference type="InterPro" id="IPR011011">
    <property type="entry name" value="Znf_FYVE_PHD"/>
</dbReference>
<evidence type="ECO:0000256" key="4">
    <source>
        <dbReference type="SAM" id="MobiDB-lite"/>
    </source>
</evidence>
<evidence type="ECO:0000256" key="3">
    <source>
        <dbReference type="ARBA" id="ARBA00023136"/>
    </source>
</evidence>
<keyword evidence="2" id="KW-0967">Endosome</keyword>
<evidence type="ECO:0000256" key="6">
    <source>
        <dbReference type="SAM" id="SignalP"/>
    </source>
</evidence>
<dbReference type="GO" id="GO:0071787">
    <property type="term" value="P:endoplasmic reticulum tubular network formation"/>
    <property type="evidence" value="ECO:0007669"/>
    <property type="project" value="InterPro"/>
</dbReference>
<keyword evidence="8" id="KW-1185">Reference proteome</keyword>
<organism evidence="7 8">
    <name type="scientific">Mola mola</name>
    <name type="common">Ocean sunfish</name>
    <name type="synonym">Tetraodon mola</name>
    <dbReference type="NCBI Taxonomy" id="94237"/>
    <lineage>
        <taxon>Eukaryota</taxon>
        <taxon>Metazoa</taxon>
        <taxon>Chordata</taxon>
        <taxon>Craniata</taxon>
        <taxon>Vertebrata</taxon>
        <taxon>Euteleostomi</taxon>
        <taxon>Actinopterygii</taxon>
        <taxon>Neopterygii</taxon>
        <taxon>Teleostei</taxon>
        <taxon>Neoteleostei</taxon>
        <taxon>Acanthomorphata</taxon>
        <taxon>Eupercaria</taxon>
        <taxon>Tetraodontiformes</taxon>
        <taxon>Molidae</taxon>
        <taxon>Mola</taxon>
    </lineage>
</organism>
<evidence type="ECO:0000313" key="7">
    <source>
        <dbReference type="Ensembl" id="ENSMMOP00000028332.1"/>
    </source>
</evidence>
<reference evidence="7" key="2">
    <citation type="submission" date="2025-09" db="UniProtKB">
        <authorList>
            <consortium name="Ensembl"/>
        </authorList>
    </citation>
    <scope>IDENTIFICATION</scope>
</reference>
<dbReference type="Ensembl" id="ENSMMOT00000028812.1">
    <property type="protein sequence ID" value="ENSMMOP00000028332.1"/>
    <property type="gene ID" value="ENSMMOG00000021409.1"/>
</dbReference>
<proteinExistence type="predicted"/>
<dbReference type="STRING" id="94237.ENSMMOP00000028332"/>
<dbReference type="InterPro" id="IPR013083">
    <property type="entry name" value="Znf_RING/FYVE/PHD"/>
</dbReference>
<dbReference type="GO" id="GO:0072659">
    <property type="term" value="P:protein localization to plasma membrane"/>
    <property type="evidence" value="ECO:0007669"/>
    <property type="project" value="InterPro"/>
</dbReference>
<accession>A0A3Q4C000</accession>
<dbReference type="GO" id="GO:0071782">
    <property type="term" value="C:endoplasmic reticulum tubular network"/>
    <property type="evidence" value="ECO:0007669"/>
    <property type="project" value="TreeGrafter"/>
</dbReference>
<name>A0A3Q4C000_MOLML</name>
<evidence type="ECO:0000313" key="8">
    <source>
        <dbReference type="Proteomes" id="UP000261620"/>
    </source>
</evidence>
<dbReference type="SUPFAM" id="SSF57903">
    <property type="entry name" value="FYVE/PHD zinc finger"/>
    <property type="match status" value="1"/>
</dbReference>
<dbReference type="OMA" id="LYWEDHS"/>
<dbReference type="GO" id="GO:0032584">
    <property type="term" value="C:growth cone membrane"/>
    <property type="evidence" value="ECO:0007669"/>
    <property type="project" value="TreeGrafter"/>
</dbReference>
<dbReference type="AlphaFoldDB" id="A0A3Q4C000"/>
<evidence type="ECO:0000256" key="1">
    <source>
        <dbReference type="ARBA" id="ARBA00004608"/>
    </source>
</evidence>
<dbReference type="GO" id="GO:0045773">
    <property type="term" value="P:positive regulation of axon extension"/>
    <property type="evidence" value="ECO:0007669"/>
    <property type="project" value="TreeGrafter"/>
</dbReference>
<dbReference type="InterPro" id="IPR042405">
    <property type="entry name" value="Protrudin"/>
</dbReference>
<dbReference type="PANTHER" id="PTHR14543">
    <property type="entry name" value="PROTRUDIN"/>
    <property type="match status" value="1"/>
</dbReference>
<feature type="signal peptide" evidence="6">
    <location>
        <begin position="1"/>
        <end position="21"/>
    </location>
</feature>
<dbReference type="GO" id="GO:0031175">
    <property type="term" value="P:neuron projection development"/>
    <property type="evidence" value="ECO:0007669"/>
    <property type="project" value="TreeGrafter"/>
</dbReference>
<dbReference type="GO" id="GO:0010008">
    <property type="term" value="C:endosome membrane"/>
    <property type="evidence" value="ECO:0007669"/>
    <property type="project" value="UniProtKB-SubCell"/>
</dbReference>
<comment type="subcellular location">
    <subcellularLocation>
        <location evidence="1">Endosome membrane</location>
    </subcellularLocation>
</comment>
<evidence type="ECO:0000256" key="2">
    <source>
        <dbReference type="ARBA" id="ARBA00022753"/>
    </source>
</evidence>
<feature type="compositionally biased region" description="Acidic residues" evidence="4">
    <location>
        <begin position="200"/>
        <end position="221"/>
    </location>
</feature>